<feature type="chain" id="PRO_5009193193" description="Amino acid transporter transmembrane domain-containing protein" evidence="2">
    <location>
        <begin position="19"/>
        <end position="153"/>
    </location>
</feature>
<feature type="signal peptide" evidence="2">
    <location>
        <begin position="1"/>
        <end position="18"/>
    </location>
</feature>
<keyword evidence="4" id="KW-1185">Reference proteome</keyword>
<keyword evidence="1" id="KW-1133">Transmembrane helix</keyword>
<dbReference type="InParanoid" id="A0A1E7FIL3"/>
<keyword evidence="1" id="KW-0472">Membrane</keyword>
<sequence length="153" mass="16572">MWVVWSICISIVTSTVYAAIMAEGMGPWASIQRSFSLGQGQWDSIVGILVPLWVLQVWSKAVLGKLIVYFSIIGDQIVVTNVLATIIGILLLAVAPVFECVIYLDLRVQKEELDSVKLNGEIGSEQDSYSIMVPAVAKQPVAPVVLAELPSLA</sequence>
<gene>
    <name evidence="3" type="ORF">FRACYDRAFT_275220</name>
</gene>
<feature type="transmembrane region" description="Helical" evidence="1">
    <location>
        <begin position="42"/>
        <end position="59"/>
    </location>
</feature>
<dbReference type="KEGG" id="fcy:FRACYDRAFT_275220"/>
<dbReference type="AlphaFoldDB" id="A0A1E7FIL3"/>
<feature type="transmembrane region" description="Helical" evidence="1">
    <location>
        <begin position="66"/>
        <end position="98"/>
    </location>
</feature>
<evidence type="ECO:0000313" key="4">
    <source>
        <dbReference type="Proteomes" id="UP000095751"/>
    </source>
</evidence>
<proteinExistence type="predicted"/>
<evidence type="ECO:0000256" key="1">
    <source>
        <dbReference type="SAM" id="Phobius"/>
    </source>
</evidence>
<evidence type="ECO:0000256" key="2">
    <source>
        <dbReference type="SAM" id="SignalP"/>
    </source>
</evidence>
<dbReference type="Proteomes" id="UP000095751">
    <property type="component" value="Unassembled WGS sequence"/>
</dbReference>
<protein>
    <recommendedName>
        <fullName evidence="5">Amino acid transporter transmembrane domain-containing protein</fullName>
    </recommendedName>
</protein>
<reference evidence="3 4" key="1">
    <citation type="submission" date="2016-09" db="EMBL/GenBank/DDBJ databases">
        <title>Extensive genetic diversity and differential bi-allelic expression allows diatom success in the polar Southern Ocean.</title>
        <authorList>
            <consortium name="DOE Joint Genome Institute"/>
            <person name="Mock T."/>
            <person name="Otillar R.P."/>
            <person name="Strauss J."/>
            <person name="Dupont C."/>
            <person name="Frickenhaus S."/>
            <person name="Maumus F."/>
            <person name="Mcmullan M."/>
            <person name="Sanges R."/>
            <person name="Schmutz J."/>
            <person name="Toseland A."/>
            <person name="Valas R."/>
            <person name="Veluchamy A."/>
            <person name="Ward B.J."/>
            <person name="Allen A."/>
            <person name="Barry K."/>
            <person name="Falciatore A."/>
            <person name="Ferrante M."/>
            <person name="Fortunato A.E."/>
            <person name="Gloeckner G."/>
            <person name="Gruber A."/>
            <person name="Hipkin R."/>
            <person name="Janech M."/>
            <person name="Kroth P."/>
            <person name="Leese F."/>
            <person name="Lindquist E."/>
            <person name="Lyon B.R."/>
            <person name="Martin J."/>
            <person name="Mayer C."/>
            <person name="Parker M."/>
            <person name="Quesneville H."/>
            <person name="Raymond J."/>
            <person name="Uhlig C."/>
            <person name="Valentin K.U."/>
            <person name="Worden A.Z."/>
            <person name="Armbrust E.V."/>
            <person name="Bowler C."/>
            <person name="Green B."/>
            <person name="Moulton V."/>
            <person name="Van Oosterhout C."/>
            <person name="Grigoriev I."/>
        </authorList>
    </citation>
    <scope>NUCLEOTIDE SEQUENCE [LARGE SCALE GENOMIC DNA]</scope>
    <source>
        <strain evidence="3 4">CCMP1102</strain>
    </source>
</reference>
<keyword evidence="1" id="KW-0812">Transmembrane</keyword>
<name>A0A1E7FIL3_9STRA</name>
<evidence type="ECO:0000313" key="3">
    <source>
        <dbReference type="EMBL" id="OEU18019.1"/>
    </source>
</evidence>
<keyword evidence="2" id="KW-0732">Signal</keyword>
<accession>A0A1E7FIL3</accession>
<dbReference type="EMBL" id="KV784357">
    <property type="protein sequence ID" value="OEU18019.1"/>
    <property type="molecule type" value="Genomic_DNA"/>
</dbReference>
<evidence type="ECO:0008006" key="5">
    <source>
        <dbReference type="Google" id="ProtNLM"/>
    </source>
</evidence>
<organism evidence="3 4">
    <name type="scientific">Fragilariopsis cylindrus CCMP1102</name>
    <dbReference type="NCBI Taxonomy" id="635003"/>
    <lineage>
        <taxon>Eukaryota</taxon>
        <taxon>Sar</taxon>
        <taxon>Stramenopiles</taxon>
        <taxon>Ochrophyta</taxon>
        <taxon>Bacillariophyta</taxon>
        <taxon>Bacillariophyceae</taxon>
        <taxon>Bacillariophycidae</taxon>
        <taxon>Bacillariales</taxon>
        <taxon>Bacillariaceae</taxon>
        <taxon>Fragilariopsis</taxon>
    </lineage>
</organism>